<proteinExistence type="inferred from homology"/>
<evidence type="ECO:0000256" key="3">
    <source>
        <dbReference type="ARBA" id="ARBA00022723"/>
    </source>
</evidence>
<dbReference type="GO" id="GO:0005344">
    <property type="term" value="F:oxygen carrier activity"/>
    <property type="evidence" value="ECO:0007669"/>
    <property type="project" value="UniProtKB-KW"/>
</dbReference>
<keyword evidence="2" id="KW-0813">Transport</keyword>
<dbReference type="STRING" id="1121267.CCUN_1292"/>
<dbReference type="OrthoDB" id="9774644at2"/>
<dbReference type="InterPro" id="IPR016131">
    <property type="entry name" value="Haemerythrin_Fe_BS"/>
</dbReference>
<evidence type="ECO:0000313" key="7">
    <source>
        <dbReference type="Proteomes" id="UP000192902"/>
    </source>
</evidence>
<dbReference type="InterPro" id="IPR012312">
    <property type="entry name" value="Hemerythrin-like"/>
</dbReference>
<evidence type="ECO:0000256" key="2">
    <source>
        <dbReference type="ARBA" id="ARBA00022621"/>
    </source>
</evidence>
<dbReference type="KEGG" id="ccun:CCUN_1292"/>
<reference evidence="6 7" key="1">
    <citation type="submission" date="2017-04" db="EMBL/GenBank/DDBJ databases">
        <title>Complete genome sequence of the Campylobacter cuniculorum type strain LMG24588.</title>
        <authorList>
            <person name="Miller W.G."/>
            <person name="Yee E."/>
            <person name="Revez J."/>
            <person name="Bono J.L."/>
            <person name="Rossi M."/>
        </authorList>
    </citation>
    <scope>NUCLEOTIDE SEQUENCE [LARGE SCALE GENOMIC DNA]</scope>
    <source>
        <strain evidence="6 7">LMG 24588</strain>
    </source>
</reference>
<dbReference type="NCBIfam" id="TIGR02481">
    <property type="entry name" value="hemeryth_dom"/>
    <property type="match status" value="1"/>
</dbReference>
<gene>
    <name evidence="6" type="ORF">CCUN_1292</name>
</gene>
<dbReference type="AlphaFoldDB" id="A0A1W6BXS3"/>
<dbReference type="NCBIfam" id="NF033749">
    <property type="entry name" value="bact_hemeryth"/>
    <property type="match status" value="1"/>
</dbReference>
<feature type="domain" description="Hemerythrin-like" evidence="5">
    <location>
        <begin position="15"/>
        <end position="124"/>
    </location>
</feature>
<organism evidence="6 7">
    <name type="scientific">Campylobacter cuniculorum DSM 23162 = LMG 24588</name>
    <dbReference type="NCBI Taxonomy" id="1121267"/>
    <lineage>
        <taxon>Bacteria</taxon>
        <taxon>Pseudomonadati</taxon>
        <taxon>Campylobacterota</taxon>
        <taxon>Epsilonproteobacteria</taxon>
        <taxon>Campylobacterales</taxon>
        <taxon>Campylobacteraceae</taxon>
        <taxon>Campylobacter</taxon>
    </lineage>
</organism>
<dbReference type="Gene3D" id="1.20.120.50">
    <property type="entry name" value="Hemerythrin-like"/>
    <property type="match status" value="1"/>
</dbReference>
<dbReference type="RefSeq" id="WP_027305362.1">
    <property type="nucleotide sequence ID" value="NZ_CP020867.1"/>
</dbReference>
<dbReference type="Proteomes" id="UP000192902">
    <property type="component" value="Chromosome"/>
</dbReference>
<evidence type="ECO:0000313" key="6">
    <source>
        <dbReference type="EMBL" id="ARJ56881.1"/>
    </source>
</evidence>
<dbReference type="InterPro" id="IPR050669">
    <property type="entry name" value="Hemerythrin"/>
</dbReference>
<dbReference type="InterPro" id="IPR012827">
    <property type="entry name" value="Hemerythrin_metal-bd"/>
</dbReference>
<dbReference type="InterPro" id="IPR035938">
    <property type="entry name" value="Hemerythrin-like_sf"/>
</dbReference>
<dbReference type="PANTHER" id="PTHR37164:SF1">
    <property type="entry name" value="BACTERIOHEMERYTHRIN"/>
    <property type="match status" value="1"/>
</dbReference>
<keyword evidence="2" id="KW-0561">Oxygen transport</keyword>
<dbReference type="EMBL" id="CP020867">
    <property type="protein sequence ID" value="ARJ56881.1"/>
    <property type="molecule type" value="Genomic_DNA"/>
</dbReference>
<dbReference type="Pfam" id="PF01814">
    <property type="entry name" value="Hemerythrin"/>
    <property type="match status" value="1"/>
</dbReference>
<evidence type="ECO:0000256" key="1">
    <source>
        <dbReference type="ARBA" id="ARBA00010587"/>
    </source>
</evidence>
<comment type="similarity">
    <text evidence="1">Belongs to the hemerythrin family.</text>
</comment>
<keyword evidence="3" id="KW-0479">Metal-binding</keyword>
<evidence type="ECO:0000259" key="5">
    <source>
        <dbReference type="Pfam" id="PF01814"/>
    </source>
</evidence>
<protein>
    <submittedName>
        <fullName evidence="6">Hemerythrin-like metal-binding domain protein</fullName>
    </submittedName>
</protein>
<dbReference type="eggNOG" id="COG2703">
    <property type="taxonomic scope" value="Bacteria"/>
</dbReference>
<evidence type="ECO:0000256" key="4">
    <source>
        <dbReference type="ARBA" id="ARBA00023004"/>
    </source>
</evidence>
<accession>A0A1W6BXS3</accession>
<keyword evidence="4" id="KW-0408">Iron</keyword>
<dbReference type="PANTHER" id="PTHR37164">
    <property type="entry name" value="BACTERIOHEMERYTHRIN"/>
    <property type="match status" value="1"/>
</dbReference>
<dbReference type="PROSITE" id="PS00550">
    <property type="entry name" value="HEMERYTHRINS"/>
    <property type="match status" value="1"/>
</dbReference>
<dbReference type="SUPFAM" id="SSF47188">
    <property type="entry name" value="Hemerythrin-like"/>
    <property type="match status" value="1"/>
</dbReference>
<dbReference type="GO" id="GO:0046872">
    <property type="term" value="F:metal ion binding"/>
    <property type="evidence" value="ECO:0007669"/>
    <property type="project" value="UniProtKB-KW"/>
</dbReference>
<sequence length="199" mass="23753">MLPLWENSYSIFNARVDEQHKKLFDLCAKVEMISDKPVSKNEIKELLTEFFNYMKYHFSDEEKYMQLIGYPELESHRKIHKEIVRSMIDLIKDIKTTNDLKEKLYNIAKKWLSEHILYEDMKIAQWRRSALASDDGSEISFEEEDLNDDEKPITYLYVCDCAGKMHDVPYGIHQKITLKNAKFVCKVCKQPIKFYKEYT</sequence>
<name>A0A1W6BXS3_9BACT</name>
<dbReference type="CDD" id="cd12107">
    <property type="entry name" value="Hemerythrin"/>
    <property type="match status" value="1"/>
</dbReference>